<sequence length="161" mass="19241">MYEDNDNLYLVSDMDEDIKKRKELIEEAKNINADKNWNEIYRQISDLRRKWRRISSWESAYEDSLNEEFESYIDALYAKRNEVYKNASGIKEELIAQAKKVAASNDLKHATEEMNELMNQWKQAGSAGKDDDALWESFNQIRQSFFDKKHEQWEQMQTKVL</sequence>
<reference evidence="1 2" key="2">
    <citation type="submission" date="2010-03" db="EMBL/GenBank/DDBJ databases">
        <authorList>
            <person name="Pajon A."/>
        </authorList>
    </citation>
    <scope>NUCLEOTIDE SEQUENCE [LARGE SCALE GENOMIC DNA]</scope>
    <source>
        <strain evidence="1 2">T2-87</strain>
    </source>
</reference>
<evidence type="ECO:0000313" key="2">
    <source>
        <dbReference type="Proteomes" id="UP000008801"/>
    </source>
</evidence>
<dbReference type="Pfam" id="PF03993">
    <property type="entry name" value="DUF349"/>
    <property type="match status" value="2"/>
</dbReference>
<dbReference type="AlphaFoldDB" id="D4JE73"/>
<evidence type="ECO:0008006" key="3">
    <source>
        <dbReference type="Google" id="ProtNLM"/>
    </source>
</evidence>
<dbReference type="EMBL" id="FP929041">
    <property type="protein sequence ID" value="CBK88495.1"/>
    <property type="molecule type" value="Genomic_DNA"/>
</dbReference>
<evidence type="ECO:0000313" key="1">
    <source>
        <dbReference type="EMBL" id="CBK88495.1"/>
    </source>
</evidence>
<dbReference type="InterPro" id="IPR007139">
    <property type="entry name" value="DUF349"/>
</dbReference>
<dbReference type="PATRIC" id="fig|717960.3.peg.412"/>
<gene>
    <name evidence="1" type="ORF">EC1_09430</name>
</gene>
<reference evidence="1 2" key="1">
    <citation type="submission" date="2010-03" db="EMBL/GenBank/DDBJ databases">
        <title>The genome sequence of Eubacterium cylindroides T2-87.</title>
        <authorList>
            <consortium name="metaHIT consortium -- http://www.metahit.eu/"/>
            <person name="Pajon A."/>
            <person name="Turner K."/>
            <person name="Parkhill J."/>
            <person name="Duncan S."/>
            <person name="Flint H."/>
        </authorList>
    </citation>
    <scope>NUCLEOTIDE SEQUENCE [LARGE SCALE GENOMIC DNA]</scope>
    <source>
        <strain evidence="1 2">T2-87</strain>
    </source>
</reference>
<dbReference type="KEGG" id="euc:EC1_09430"/>
<dbReference type="HOGENOM" id="CLU_1641224_0_0_9"/>
<name>D4JE73_9FIRM</name>
<protein>
    <recommendedName>
        <fullName evidence="3">DUF349 domain-containing protein</fullName>
    </recommendedName>
</protein>
<dbReference type="Proteomes" id="UP000008801">
    <property type="component" value="Chromosome"/>
</dbReference>
<accession>D4JE73</accession>
<organism evidence="1 2">
    <name type="scientific">Faecalitalea cylindroides T2-87</name>
    <dbReference type="NCBI Taxonomy" id="717960"/>
    <lineage>
        <taxon>Bacteria</taxon>
        <taxon>Bacillati</taxon>
        <taxon>Bacillota</taxon>
        <taxon>Erysipelotrichia</taxon>
        <taxon>Erysipelotrichales</taxon>
        <taxon>Erysipelotrichaceae</taxon>
        <taxon>Faecalitalea</taxon>
    </lineage>
</organism>
<dbReference type="STRING" id="717960.EC1_09430"/>
<proteinExistence type="predicted"/>